<feature type="domain" description="RCK C-terminal" evidence="1">
    <location>
        <begin position="76"/>
        <end position="160"/>
    </location>
</feature>
<keyword evidence="2" id="KW-0813">Transport</keyword>
<dbReference type="Pfam" id="PF25991">
    <property type="entry name" value="KhtT_N"/>
    <property type="match status" value="1"/>
</dbReference>
<dbReference type="InterPro" id="IPR036721">
    <property type="entry name" value="RCK_C_sf"/>
</dbReference>
<dbReference type="GO" id="GO:0008324">
    <property type="term" value="F:monoatomic cation transmembrane transporter activity"/>
    <property type="evidence" value="ECO:0007669"/>
    <property type="project" value="InterPro"/>
</dbReference>
<dbReference type="AlphaFoldDB" id="A0A6J4IZZ4"/>
<dbReference type="PROSITE" id="PS51202">
    <property type="entry name" value="RCK_C"/>
    <property type="match status" value="1"/>
</dbReference>
<accession>A0A6J4IZZ4</accession>
<keyword evidence="2" id="KW-0407">Ion channel</keyword>
<dbReference type="PIRSF" id="PIRSF005028">
    <property type="entry name" value="KhtT"/>
    <property type="match status" value="1"/>
</dbReference>
<organism evidence="2">
    <name type="scientific">uncultured Acidimicrobiales bacterium</name>
    <dbReference type="NCBI Taxonomy" id="310071"/>
    <lineage>
        <taxon>Bacteria</taxon>
        <taxon>Bacillati</taxon>
        <taxon>Actinomycetota</taxon>
        <taxon>Acidimicrobiia</taxon>
        <taxon>Acidimicrobiales</taxon>
        <taxon>environmental samples</taxon>
    </lineage>
</organism>
<reference evidence="2" key="1">
    <citation type="submission" date="2020-02" db="EMBL/GenBank/DDBJ databases">
        <authorList>
            <person name="Meier V. D."/>
        </authorList>
    </citation>
    <scope>NUCLEOTIDE SEQUENCE</scope>
    <source>
        <strain evidence="2">AVDCRST_MAG76</strain>
    </source>
</reference>
<protein>
    <submittedName>
        <fullName evidence="2">Potassium channel TrkA, possible KefG analog required for KefB activity</fullName>
    </submittedName>
</protein>
<evidence type="ECO:0000259" key="1">
    <source>
        <dbReference type="PROSITE" id="PS51202"/>
    </source>
</evidence>
<name>A0A6J4IZZ4_9ACTN</name>
<dbReference type="InterPro" id="IPR058776">
    <property type="entry name" value="KhtT-like_N"/>
</dbReference>
<sequence length="160" mass="17076">MPDVTEVRLPGVGVRHEFTLASGERVGVLVHRSGRRELLVYDAVDRDRCTTVLHLSPEDTRTLADLLGASQVSEAVAAVQQRIEGLGIDWLPIPAGSRFDGSTIGDGRFRTRTGVSIVAIVKGDTTIPAPGPEHRFEADDVVVAVGTSQGLAQVRELLAS</sequence>
<dbReference type="Gene3D" id="3.30.70.1450">
    <property type="entry name" value="Regulator of K+ conductance, C-terminal domain"/>
    <property type="match status" value="1"/>
</dbReference>
<gene>
    <name evidence="2" type="ORF">AVDCRST_MAG76-3009</name>
</gene>
<evidence type="ECO:0000313" key="2">
    <source>
        <dbReference type="EMBL" id="CAA9263157.1"/>
    </source>
</evidence>
<keyword evidence="2" id="KW-0406">Ion transport</keyword>
<dbReference type="EMBL" id="CADCSZ010000175">
    <property type="protein sequence ID" value="CAA9263157.1"/>
    <property type="molecule type" value="Genomic_DNA"/>
</dbReference>
<proteinExistence type="predicted"/>
<dbReference type="InterPro" id="IPR026278">
    <property type="entry name" value="KhtT"/>
</dbReference>
<dbReference type="InterPro" id="IPR006037">
    <property type="entry name" value="RCK_C"/>
</dbReference>
<dbReference type="SUPFAM" id="SSF116726">
    <property type="entry name" value="TrkA C-terminal domain-like"/>
    <property type="match status" value="1"/>
</dbReference>
<dbReference type="Pfam" id="PF02080">
    <property type="entry name" value="TrkA_C"/>
    <property type="match status" value="1"/>
</dbReference>
<dbReference type="GO" id="GO:0006813">
    <property type="term" value="P:potassium ion transport"/>
    <property type="evidence" value="ECO:0007669"/>
    <property type="project" value="InterPro"/>
</dbReference>